<feature type="compositionally biased region" description="Low complexity" evidence="1">
    <location>
        <begin position="98"/>
        <end position="109"/>
    </location>
</feature>
<evidence type="ECO:0000313" key="2">
    <source>
        <dbReference type="EMBL" id="WWD17748.1"/>
    </source>
</evidence>
<feature type="region of interest" description="Disordered" evidence="1">
    <location>
        <begin position="1"/>
        <end position="164"/>
    </location>
</feature>
<sequence length="178" mass="18312">MDEHGLPIAFGKQSKNGALPAKPDTQSTTRGEGGGRGSRGAVGGGKRGRGRGRGGSGGYDIPRNFASGSNSIVGSGPRDFAQDNLNIGVKRPHPPSSPSDQPHSNSGSSVPPPHFRQFDQSRGRGGPRGRGGGGGGRGRGGLSGHGAGQGRENDQGYFKESFCEDPWKELLARRGLKG</sequence>
<feature type="compositionally biased region" description="Gly residues" evidence="1">
    <location>
        <begin position="31"/>
        <end position="45"/>
    </location>
</feature>
<name>A0A5M6BYR9_9TREE</name>
<keyword evidence="3" id="KW-1185">Reference proteome</keyword>
<evidence type="ECO:0000256" key="1">
    <source>
        <dbReference type="SAM" id="MobiDB-lite"/>
    </source>
</evidence>
<feature type="compositionally biased region" description="Gly residues" evidence="1">
    <location>
        <begin position="123"/>
        <end position="149"/>
    </location>
</feature>
<dbReference type="GeneID" id="43588951"/>
<dbReference type="EMBL" id="CP144054">
    <property type="protein sequence ID" value="WWD17748.1"/>
    <property type="molecule type" value="Genomic_DNA"/>
</dbReference>
<dbReference type="KEGG" id="ksn:43588951"/>
<protein>
    <submittedName>
        <fullName evidence="2">Uncharacterized protein</fullName>
    </submittedName>
</protein>
<dbReference type="RefSeq" id="XP_031860926.1">
    <property type="nucleotide sequence ID" value="XM_032004811.1"/>
</dbReference>
<reference evidence="2" key="1">
    <citation type="submission" date="2017-08" db="EMBL/GenBank/DDBJ databases">
        <authorList>
            <person name="Cuomo C."/>
            <person name="Billmyre B."/>
            <person name="Heitman J."/>
        </authorList>
    </citation>
    <scope>NUCLEOTIDE SEQUENCE</scope>
    <source>
        <strain evidence="2">CBS 12478</strain>
    </source>
</reference>
<dbReference type="Proteomes" id="UP000322225">
    <property type="component" value="Chromosome 4"/>
</dbReference>
<proteinExistence type="predicted"/>
<dbReference type="AlphaFoldDB" id="A0A5M6BYR9"/>
<gene>
    <name evidence="2" type="ORF">CI109_102189</name>
</gene>
<organism evidence="2 3">
    <name type="scientific">Kwoniella shandongensis</name>
    <dbReference type="NCBI Taxonomy" id="1734106"/>
    <lineage>
        <taxon>Eukaryota</taxon>
        <taxon>Fungi</taxon>
        <taxon>Dikarya</taxon>
        <taxon>Basidiomycota</taxon>
        <taxon>Agaricomycotina</taxon>
        <taxon>Tremellomycetes</taxon>
        <taxon>Tremellales</taxon>
        <taxon>Cryptococcaceae</taxon>
        <taxon>Kwoniella</taxon>
    </lineage>
</organism>
<reference evidence="2" key="2">
    <citation type="submission" date="2024-01" db="EMBL/GenBank/DDBJ databases">
        <title>Comparative genomics of Cryptococcus and Kwoniella reveals pathogenesis evolution and contrasting modes of karyotype evolution via chromosome fusion or intercentromeric recombination.</title>
        <authorList>
            <person name="Coelho M.A."/>
            <person name="David-Palma M."/>
            <person name="Shea T."/>
            <person name="Bowers K."/>
            <person name="McGinley-Smith S."/>
            <person name="Mohammad A.W."/>
            <person name="Gnirke A."/>
            <person name="Yurkov A.M."/>
            <person name="Nowrousian M."/>
            <person name="Sun S."/>
            <person name="Cuomo C.A."/>
            <person name="Heitman J."/>
        </authorList>
    </citation>
    <scope>NUCLEOTIDE SEQUENCE</scope>
    <source>
        <strain evidence="2">CBS 12478</strain>
    </source>
</reference>
<evidence type="ECO:0000313" key="3">
    <source>
        <dbReference type="Proteomes" id="UP000322225"/>
    </source>
</evidence>
<accession>A0A5M6BYR9</accession>